<keyword evidence="2" id="KW-0812">Transmembrane</keyword>
<gene>
    <name evidence="3" type="ORF">RSSM_06581</name>
</gene>
<protein>
    <submittedName>
        <fullName evidence="3">Signal peptide protein</fullName>
    </submittedName>
</protein>
<accession>M5U7L7</accession>
<comment type="caution">
    <text evidence="3">The sequence shown here is derived from an EMBL/GenBank/DDBJ whole genome shotgun (WGS) entry which is preliminary data.</text>
</comment>
<feature type="region of interest" description="Disordered" evidence="1">
    <location>
        <begin position="227"/>
        <end position="283"/>
    </location>
</feature>
<keyword evidence="2" id="KW-1133">Transmembrane helix</keyword>
<dbReference type="Proteomes" id="UP000011885">
    <property type="component" value="Unassembled WGS sequence"/>
</dbReference>
<dbReference type="AlphaFoldDB" id="M5U7L7"/>
<sequence length="573" mass="61091">MNQSAFVLYFLFGSPTMIPCLSFSLVRRLAAFGFVVWAMTLIIVSTLVPAPTAFAQDPGLGPYGGGPPPGYGPDGEPQAADPNALPPANLTTGPTPAAVWQLTQPDWQPLFQEIGRLAEAVKVPAPPRPEGPTLRNEAHVAYRYGHLELARELFFAHAALADTQAVEDLKKLRFCAYYRRPVWSLRWGVSIGLHGDTHVTDYAPIRLSGQSGRGGMNNFDGGMDEFDSPDFGGRGGPGDPGFGGRGGPPGMGPDGMGPPGVGRDGMGPDGMGPGGPGFDGPPDDLMMEEEMMGAGEFGGQFGGPGRGGSRRAAISIPEPQVTDPQVTERFDELMGAVASTVADGMRSRIEAGQFGNALVSVDPDAKNQGYQIGGEGVPQAERRMWIPGVVYLGEGSIQQMSKAAVDANVELLLHFDVALKEVRGGSTQNITRVKIVDCVNGKTVVLSGAMDSREVQRLQQANRGTVDSYLSEALEKFWGILDSRFTVIDFPSLTPEVARRRVASLLGDNSLSTLRKLAEIRFLGLSGWLTEEEVEQAFDIAVGSDGMTILYGAPTDAIRTLREIALRDLNESS</sequence>
<keyword evidence="4" id="KW-1185">Reference proteome</keyword>
<evidence type="ECO:0000256" key="1">
    <source>
        <dbReference type="SAM" id="MobiDB-lite"/>
    </source>
</evidence>
<feature type="compositionally biased region" description="Gly residues" evidence="1">
    <location>
        <begin position="232"/>
        <end position="278"/>
    </location>
</feature>
<keyword evidence="2" id="KW-0472">Membrane</keyword>
<evidence type="ECO:0000256" key="2">
    <source>
        <dbReference type="SAM" id="Phobius"/>
    </source>
</evidence>
<evidence type="ECO:0000313" key="4">
    <source>
        <dbReference type="Proteomes" id="UP000011885"/>
    </source>
</evidence>
<dbReference type="EMBL" id="ANOH01000462">
    <property type="protein sequence ID" value="EMI51948.1"/>
    <property type="molecule type" value="Genomic_DNA"/>
</dbReference>
<dbReference type="PATRIC" id="fig|1263870.3.peg.6982"/>
<reference evidence="3 4" key="1">
    <citation type="journal article" date="2013" name="Mar. Genomics">
        <title>Expression of sulfatases in Rhodopirellula baltica and the diversity of sulfatases in the genus Rhodopirellula.</title>
        <authorList>
            <person name="Wegner C.E."/>
            <person name="Richter-Heitmann T."/>
            <person name="Klindworth A."/>
            <person name="Klockow C."/>
            <person name="Richter M."/>
            <person name="Achstetter T."/>
            <person name="Glockner F.O."/>
            <person name="Harder J."/>
        </authorList>
    </citation>
    <scope>NUCLEOTIDE SEQUENCE [LARGE SCALE GENOMIC DNA]</scope>
    <source>
        <strain evidence="3 4">SM41</strain>
    </source>
</reference>
<feature type="transmembrane region" description="Helical" evidence="2">
    <location>
        <begin position="6"/>
        <end position="26"/>
    </location>
</feature>
<feature type="transmembrane region" description="Helical" evidence="2">
    <location>
        <begin position="31"/>
        <end position="50"/>
    </location>
</feature>
<evidence type="ECO:0000313" key="3">
    <source>
        <dbReference type="EMBL" id="EMI51948.1"/>
    </source>
</evidence>
<proteinExistence type="predicted"/>
<name>M5U7L7_9BACT</name>
<feature type="region of interest" description="Disordered" evidence="1">
    <location>
        <begin position="59"/>
        <end position="90"/>
    </location>
</feature>
<organism evidence="3 4">
    <name type="scientific">Rhodopirellula sallentina SM41</name>
    <dbReference type="NCBI Taxonomy" id="1263870"/>
    <lineage>
        <taxon>Bacteria</taxon>
        <taxon>Pseudomonadati</taxon>
        <taxon>Planctomycetota</taxon>
        <taxon>Planctomycetia</taxon>
        <taxon>Pirellulales</taxon>
        <taxon>Pirellulaceae</taxon>
        <taxon>Rhodopirellula</taxon>
    </lineage>
</organism>
<feature type="compositionally biased region" description="Low complexity" evidence="1">
    <location>
        <begin position="74"/>
        <end position="90"/>
    </location>
</feature>